<keyword evidence="3" id="KW-0560">Oxidoreductase</keyword>
<keyword evidence="9" id="KW-1185">Reference proteome</keyword>
<feature type="domain" description="4Fe-4S ferredoxin-type" evidence="7">
    <location>
        <begin position="233"/>
        <end position="263"/>
    </location>
</feature>
<keyword evidence="6" id="KW-1133">Transmembrane helix</keyword>
<evidence type="ECO:0000313" key="8">
    <source>
        <dbReference type="EMBL" id="MQT14231.1"/>
    </source>
</evidence>
<evidence type="ECO:0000256" key="6">
    <source>
        <dbReference type="SAM" id="Phobius"/>
    </source>
</evidence>
<dbReference type="PROSITE" id="PS00198">
    <property type="entry name" value="4FE4S_FER_1"/>
    <property type="match status" value="2"/>
</dbReference>
<dbReference type="InterPro" id="IPR009051">
    <property type="entry name" value="Helical_ferredxn"/>
</dbReference>
<evidence type="ECO:0000259" key="7">
    <source>
        <dbReference type="PROSITE" id="PS51379"/>
    </source>
</evidence>
<dbReference type="PANTHER" id="PTHR43255:SF1">
    <property type="entry name" value="IRON-SULFUR-BINDING OXIDOREDUCTASE FADF-RELATED"/>
    <property type="match status" value="1"/>
</dbReference>
<keyword evidence="6" id="KW-0812">Transmembrane</keyword>
<dbReference type="InterPro" id="IPR051460">
    <property type="entry name" value="HdrC_iron-sulfur_subunit"/>
</dbReference>
<dbReference type="Pfam" id="PF13183">
    <property type="entry name" value="Fer4_8"/>
    <property type="match status" value="1"/>
</dbReference>
<dbReference type="AlphaFoldDB" id="A0A6A7Y8A9"/>
<proteinExistence type="predicted"/>
<dbReference type="GO" id="GO:0016491">
    <property type="term" value="F:oxidoreductase activity"/>
    <property type="evidence" value="ECO:0007669"/>
    <property type="project" value="UniProtKB-KW"/>
</dbReference>
<feature type="transmembrane region" description="Helical" evidence="6">
    <location>
        <begin position="136"/>
        <end position="155"/>
    </location>
</feature>
<dbReference type="PROSITE" id="PS51379">
    <property type="entry name" value="4FE4S_FER_2"/>
    <property type="match status" value="1"/>
</dbReference>
<dbReference type="InterPro" id="IPR021872">
    <property type="entry name" value="Csal_0991-like_N"/>
</dbReference>
<dbReference type="FunFam" id="1.10.1060.10:FF:000014">
    <property type="entry name" value="DgcB, Dimethylglycine catabolism"/>
    <property type="match status" value="1"/>
</dbReference>
<evidence type="ECO:0000256" key="1">
    <source>
        <dbReference type="ARBA" id="ARBA00022485"/>
    </source>
</evidence>
<dbReference type="InterPro" id="IPR017900">
    <property type="entry name" value="4Fe4S_Fe_S_CS"/>
</dbReference>
<sequence>MTASSLLIAVTVLVALIVVVEAVRRASLWRIGRPAGVAVLPGLLALPKRYLVDVHHIVARDPYAARMHALVAGGLLGGAVLLVLGVLPPLREARLYWALVALLFLVMVVGSTLVARRRIPVKPQRLSGGRFQTLPWMLAAFAVGSLIVALDAAAGRPLPAPVAWLAALVAAAGGLGLAFQVRRGPLRHAFAGAVHLVMHPRQARFAGKRDTALIPLDLDAPKLGTEQLGDLSWNRLASYDACIQCGRCEAACPAFAAGQPLNPKKLIQDLATALEPGTDAFYAGSPYPGVPLGRGHGGPDLPLIGSDAMIRPETLWSCTTCRACVEECPMMIEHVDAIVSLRRFETLERGAVPGKGADVLSELRAADEASGRPLAARTDFAAGLTLPVLGPGEETDVLVWLGEGAYELRYGRTLRALVRLMTKAGIRFAVLGADERDCGDLARRLGDEATFQRLARDNIATLASRRFARIVTADPHAFHVLKNEYPAFGGRYDVIHHTAFLDALVSEGRLSPAARGGGDKIAYHDPCYLGRYNGEVEAPRRLLDALGLDRVEMERSRLKSMCCGGGGGAPITDIPGEKRIADIRMDQVRATGATVVAVACPQCTAMLEGVTGPRPEVKDVAELLLEAVEAAR</sequence>
<keyword evidence="5" id="KW-0411">Iron-sulfur</keyword>
<feature type="transmembrane region" description="Helical" evidence="6">
    <location>
        <begin position="6"/>
        <end position="23"/>
    </location>
</feature>
<dbReference type="Pfam" id="PF11982">
    <property type="entry name" value="DUF3483"/>
    <property type="match status" value="1"/>
</dbReference>
<keyword evidence="1" id="KW-0004">4Fe-4S</keyword>
<feature type="transmembrane region" description="Helical" evidence="6">
    <location>
        <begin position="96"/>
        <end position="115"/>
    </location>
</feature>
<evidence type="ECO:0000256" key="3">
    <source>
        <dbReference type="ARBA" id="ARBA00023002"/>
    </source>
</evidence>
<dbReference type="Gene3D" id="1.10.1060.10">
    <property type="entry name" value="Alpha-helical ferredoxin"/>
    <property type="match status" value="1"/>
</dbReference>
<dbReference type="Pfam" id="PF02754">
    <property type="entry name" value="CCG"/>
    <property type="match status" value="2"/>
</dbReference>
<name>A0A6A7Y8A9_9HYPH</name>
<dbReference type="EMBL" id="VWNA01000001">
    <property type="protein sequence ID" value="MQT14231.1"/>
    <property type="molecule type" value="Genomic_DNA"/>
</dbReference>
<feature type="transmembrane region" description="Helical" evidence="6">
    <location>
        <begin position="69"/>
        <end position="90"/>
    </location>
</feature>
<dbReference type="GO" id="GO:0046872">
    <property type="term" value="F:metal ion binding"/>
    <property type="evidence" value="ECO:0007669"/>
    <property type="project" value="UniProtKB-KW"/>
</dbReference>
<accession>A0A6A7Y8A9</accession>
<dbReference type="GO" id="GO:0051539">
    <property type="term" value="F:4 iron, 4 sulfur cluster binding"/>
    <property type="evidence" value="ECO:0007669"/>
    <property type="project" value="UniProtKB-KW"/>
</dbReference>
<organism evidence="8 9">
    <name type="scientific">Segnochrobactrum spirostomi</name>
    <dbReference type="NCBI Taxonomy" id="2608987"/>
    <lineage>
        <taxon>Bacteria</taxon>
        <taxon>Pseudomonadati</taxon>
        <taxon>Pseudomonadota</taxon>
        <taxon>Alphaproteobacteria</taxon>
        <taxon>Hyphomicrobiales</taxon>
        <taxon>Segnochrobactraceae</taxon>
        <taxon>Segnochrobactrum</taxon>
    </lineage>
</organism>
<dbReference type="InterPro" id="IPR017896">
    <property type="entry name" value="4Fe4S_Fe-S-bd"/>
</dbReference>
<dbReference type="Proteomes" id="UP000332515">
    <property type="component" value="Unassembled WGS sequence"/>
</dbReference>
<dbReference type="SUPFAM" id="SSF46548">
    <property type="entry name" value="alpha-helical ferredoxin"/>
    <property type="match status" value="1"/>
</dbReference>
<protein>
    <submittedName>
        <fullName evidence="8">DUF3483 domain-containing protein</fullName>
    </submittedName>
</protein>
<evidence type="ECO:0000256" key="5">
    <source>
        <dbReference type="ARBA" id="ARBA00023014"/>
    </source>
</evidence>
<feature type="transmembrane region" description="Helical" evidence="6">
    <location>
        <begin position="161"/>
        <end position="179"/>
    </location>
</feature>
<comment type="caution">
    <text evidence="8">The sequence shown here is derived from an EMBL/GenBank/DDBJ whole genome shotgun (WGS) entry which is preliminary data.</text>
</comment>
<keyword evidence="6" id="KW-0472">Membrane</keyword>
<evidence type="ECO:0000256" key="4">
    <source>
        <dbReference type="ARBA" id="ARBA00023004"/>
    </source>
</evidence>
<evidence type="ECO:0000313" key="9">
    <source>
        <dbReference type="Proteomes" id="UP000332515"/>
    </source>
</evidence>
<dbReference type="PANTHER" id="PTHR43255">
    <property type="entry name" value="IRON-SULFUR-BINDING OXIDOREDUCTASE FADF-RELATED-RELATED"/>
    <property type="match status" value="1"/>
</dbReference>
<gene>
    <name evidence="8" type="ORF">F0357_16585</name>
</gene>
<dbReference type="RefSeq" id="WP_153484577.1">
    <property type="nucleotide sequence ID" value="NZ_VWNA01000001.1"/>
</dbReference>
<reference evidence="8 9" key="1">
    <citation type="submission" date="2019-09" db="EMBL/GenBank/DDBJ databases">
        <title>Segnochrobactrum spirostomi gen. nov., sp. nov., isolated from the ciliate Spirostomum cf. yagiui and description of a novel family, Segnochrobactraceae fam. nov. within the order Rhizobiales of the class Alphaproteobacteria.</title>
        <authorList>
            <person name="Akter S."/>
            <person name="Shazib S.U.A."/>
            <person name="Shin M.K."/>
        </authorList>
    </citation>
    <scope>NUCLEOTIDE SEQUENCE [LARGE SCALE GENOMIC DNA]</scope>
    <source>
        <strain evidence="8 9">Sp-1</strain>
    </source>
</reference>
<dbReference type="GO" id="GO:0005886">
    <property type="term" value="C:plasma membrane"/>
    <property type="evidence" value="ECO:0007669"/>
    <property type="project" value="TreeGrafter"/>
</dbReference>
<dbReference type="InterPro" id="IPR004017">
    <property type="entry name" value="Cys_rich_dom"/>
</dbReference>
<keyword evidence="4" id="KW-0408">Iron</keyword>
<evidence type="ECO:0000256" key="2">
    <source>
        <dbReference type="ARBA" id="ARBA00022723"/>
    </source>
</evidence>
<keyword evidence="2" id="KW-0479">Metal-binding</keyword>